<proteinExistence type="predicted"/>
<sequence>MTALIFIGLFIVLLVTGIPVAFAMMGTTLAYFVVTNQPDELFVQRFISGMESFPLLAIPFFTLAGVVMARSGIAERIIDFAASLVGHFRGGLAQVNVLNSMVIGGMSGSGTADAAIDSKILVPQMVRNGYPKPFAAAVTATSGIMSAIIPPSIVLILYGLQANVSIGRLFVAGVIPAVVMALGLSIVVYVISRVRNYEPGTKPTHYFRHVGRTFVHAFWSLMMPVLLLVGLRVGIFTPTELGALAAVYTLVLAFAYRTIRWRDLISVLREAATLTASIMLIIAAASAFGYFVTIERLPRLFTDAMTGVTSNPTITLLLVIAILLLIGMFMESASLIIILAPLLAPLALAIGMDPVQFGVVVVMALAIGGTTPPVGSVLYTVMTITRVKLGALTKAQVPFLVAMVVALVVVALIPALSLWLPGVFYPN</sequence>
<organism evidence="9 10">
    <name type="scientific">Microbacterium bandirmense</name>
    <dbReference type="NCBI Taxonomy" id="3122050"/>
    <lineage>
        <taxon>Bacteria</taxon>
        <taxon>Bacillati</taxon>
        <taxon>Actinomycetota</taxon>
        <taxon>Actinomycetes</taxon>
        <taxon>Micrococcales</taxon>
        <taxon>Microbacteriaceae</taxon>
        <taxon>Microbacterium</taxon>
    </lineage>
</organism>
<feature type="domain" description="TRAP C4-dicarboxylate transport system permease DctM subunit" evidence="8">
    <location>
        <begin position="7"/>
        <end position="416"/>
    </location>
</feature>
<keyword evidence="2" id="KW-1003">Cell membrane</keyword>
<dbReference type="PANTHER" id="PTHR33362:SF4">
    <property type="entry name" value="2,3-DIKETO-L-GULONATE TRAP TRANSPORTER LARGE PERMEASE PROTEIN YIAN"/>
    <property type="match status" value="1"/>
</dbReference>
<keyword evidence="5 7" id="KW-1133">Transmembrane helix</keyword>
<feature type="transmembrane region" description="Helical" evidence="7">
    <location>
        <begin position="357"/>
        <end position="379"/>
    </location>
</feature>
<name>A0ABU8LF56_9MICO</name>
<feature type="transmembrane region" description="Helical" evidence="7">
    <location>
        <begin position="304"/>
        <end position="326"/>
    </location>
</feature>
<dbReference type="PIRSF" id="PIRSF006066">
    <property type="entry name" value="HI0050"/>
    <property type="match status" value="1"/>
</dbReference>
<keyword evidence="4 7" id="KW-0812">Transmembrane</keyword>
<gene>
    <name evidence="9" type="ORF">WDU99_16790</name>
</gene>
<dbReference type="Pfam" id="PF06808">
    <property type="entry name" value="DctM"/>
    <property type="match status" value="1"/>
</dbReference>
<evidence type="ECO:0000256" key="2">
    <source>
        <dbReference type="ARBA" id="ARBA00022475"/>
    </source>
</evidence>
<evidence type="ECO:0000256" key="4">
    <source>
        <dbReference type="ARBA" id="ARBA00022692"/>
    </source>
</evidence>
<keyword evidence="3" id="KW-0997">Cell inner membrane</keyword>
<keyword evidence="6 7" id="KW-0472">Membrane</keyword>
<evidence type="ECO:0000256" key="6">
    <source>
        <dbReference type="ARBA" id="ARBA00023136"/>
    </source>
</evidence>
<feature type="transmembrane region" description="Helical" evidence="7">
    <location>
        <begin position="170"/>
        <end position="192"/>
    </location>
</feature>
<comment type="subcellular location">
    <subcellularLocation>
        <location evidence="1">Cell inner membrane</location>
        <topology evidence="1">Multi-pass membrane protein</topology>
    </subcellularLocation>
</comment>
<evidence type="ECO:0000259" key="8">
    <source>
        <dbReference type="Pfam" id="PF06808"/>
    </source>
</evidence>
<feature type="transmembrane region" description="Helical" evidence="7">
    <location>
        <begin position="213"/>
        <end position="235"/>
    </location>
</feature>
<evidence type="ECO:0000256" key="5">
    <source>
        <dbReference type="ARBA" id="ARBA00022989"/>
    </source>
</evidence>
<evidence type="ECO:0000256" key="7">
    <source>
        <dbReference type="SAM" id="Phobius"/>
    </source>
</evidence>
<feature type="transmembrane region" description="Helical" evidence="7">
    <location>
        <begin position="134"/>
        <end position="158"/>
    </location>
</feature>
<dbReference type="InterPro" id="IPR010656">
    <property type="entry name" value="DctM"/>
</dbReference>
<dbReference type="NCBIfam" id="TIGR00786">
    <property type="entry name" value="dctM"/>
    <property type="match status" value="1"/>
</dbReference>
<dbReference type="RefSeq" id="WP_337333619.1">
    <property type="nucleotide sequence ID" value="NZ_JBBDGM010000022.1"/>
</dbReference>
<dbReference type="PANTHER" id="PTHR33362">
    <property type="entry name" value="SIALIC ACID TRAP TRANSPORTER PERMEASE PROTEIN SIAT-RELATED"/>
    <property type="match status" value="1"/>
</dbReference>
<feature type="transmembrane region" description="Helical" evidence="7">
    <location>
        <begin position="47"/>
        <end position="69"/>
    </location>
</feature>
<feature type="transmembrane region" description="Helical" evidence="7">
    <location>
        <begin position="241"/>
        <end position="259"/>
    </location>
</feature>
<dbReference type="EMBL" id="JBBDGM010000022">
    <property type="protein sequence ID" value="MEJ1089977.1"/>
    <property type="molecule type" value="Genomic_DNA"/>
</dbReference>
<accession>A0ABU8LF56</accession>
<reference evidence="9 10" key="1">
    <citation type="submission" date="2024-02" db="EMBL/GenBank/DDBJ databases">
        <authorList>
            <person name="Saticioglu I.B."/>
        </authorList>
    </citation>
    <scope>NUCLEOTIDE SEQUENCE [LARGE SCALE GENOMIC DNA]</scope>
    <source>
        <strain evidence="9 10">Mu-80</strain>
    </source>
</reference>
<evidence type="ECO:0000313" key="9">
    <source>
        <dbReference type="EMBL" id="MEJ1089977.1"/>
    </source>
</evidence>
<feature type="transmembrane region" description="Helical" evidence="7">
    <location>
        <begin position="271"/>
        <end position="292"/>
    </location>
</feature>
<evidence type="ECO:0000313" key="10">
    <source>
        <dbReference type="Proteomes" id="UP001371224"/>
    </source>
</evidence>
<dbReference type="InterPro" id="IPR004681">
    <property type="entry name" value="TRAP_DctM"/>
</dbReference>
<comment type="caution">
    <text evidence="9">The sequence shown here is derived from an EMBL/GenBank/DDBJ whole genome shotgun (WGS) entry which is preliminary data.</text>
</comment>
<evidence type="ECO:0000256" key="3">
    <source>
        <dbReference type="ARBA" id="ARBA00022519"/>
    </source>
</evidence>
<feature type="transmembrane region" description="Helical" evidence="7">
    <location>
        <begin position="333"/>
        <end position="351"/>
    </location>
</feature>
<evidence type="ECO:0000256" key="1">
    <source>
        <dbReference type="ARBA" id="ARBA00004429"/>
    </source>
</evidence>
<feature type="transmembrane region" description="Helical" evidence="7">
    <location>
        <begin position="399"/>
        <end position="420"/>
    </location>
</feature>
<dbReference type="Proteomes" id="UP001371224">
    <property type="component" value="Unassembled WGS sequence"/>
</dbReference>
<protein>
    <submittedName>
        <fullName evidence="9">TRAP transporter large permease</fullName>
    </submittedName>
</protein>
<keyword evidence="10" id="KW-1185">Reference proteome</keyword>